<dbReference type="AlphaFoldDB" id="A0A9J5X3S5"/>
<dbReference type="GO" id="GO:0050832">
    <property type="term" value="P:defense response to fungus"/>
    <property type="evidence" value="ECO:0007669"/>
    <property type="project" value="UniProtKB-KW"/>
</dbReference>
<evidence type="ECO:0000256" key="5">
    <source>
        <dbReference type="ARBA" id="ARBA00023157"/>
    </source>
</evidence>
<dbReference type="PANTHER" id="PTHR33830">
    <property type="entry name" value="DEFENSIN-LIKE PROTEIN 184-RELATED"/>
    <property type="match status" value="1"/>
</dbReference>
<name>A0A9J5X3S5_SOLCO</name>
<evidence type="ECO:0000256" key="6">
    <source>
        <dbReference type="SAM" id="SignalP"/>
    </source>
</evidence>
<dbReference type="Pfam" id="PF07333">
    <property type="entry name" value="SLR1-BP"/>
    <property type="match status" value="1"/>
</dbReference>
<proteinExistence type="inferred from homology"/>
<evidence type="ECO:0000313" key="7">
    <source>
        <dbReference type="EMBL" id="KAG5582069.1"/>
    </source>
</evidence>
<dbReference type="OrthoDB" id="1869961at2759"/>
<feature type="signal peptide" evidence="6">
    <location>
        <begin position="1"/>
        <end position="26"/>
    </location>
</feature>
<keyword evidence="2" id="KW-0929">Antimicrobial</keyword>
<keyword evidence="4" id="KW-0611">Plant defense</keyword>
<evidence type="ECO:0008006" key="9">
    <source>
        <dbReference type="Google" id="ProtNLM"/>
    </source>
</evidence>
<sequence length="84" mass="9324">MTKFLNFALCFLLIISVALDISQVNAQHRCTKILNSKGCVLYDCKKECFEKYNGNGLCSSGGTIGQYVCTCVYNCNLDELNPLN</sequence>
<evidence type="ECO:0000256" key="4">
    <source>
        <dbReference type="ARBA" id="ARBA00022821"/>
    </source>
</evidence>
<dbReference type="GO" id="GO:0031640">
    <property type="term" value="P:killing of cells of another organism"/>
    <property type="evidence" value="ECO:0007669"/>
    <property type="project" value="UniProtKB-KW"/>
</dbReference>
<keyword evidence="5" id="KW-1015">Disulfide bond</keyword>
<protein>
    <recommendedName>
        <fullName evidence="9">Defensin-like protein</fullName>
    </recommendedName>
</protein>
<dbReference type="EMBL" id="JACXVP010000010">
    <property type="protein sequence ID" value="KAG5582069.1"/>
    <property type="molecule type" value="Genomic_DNA"/>
</dbReference>
<keyword evidence="3" id="KW-0295">Fungicide</keyword>
<evidence type="ECO:0000313" key="8">
    <source>
        <dbReference type="Proteomes" id="UP000824120"/>
    </source>
</evidence>
<dbReference type="PANTHER" id="PTHR33830:SF31">
    <property type="entry name" value="DEFENSIN-LIKE PROTEIN 156"/>
    <property type="match status" value="1"/>
</dbReference>
<comment type="caution">
    <text evidence="7">The sequence shown here is derived from an EMBL/GenBank/DDBJ whole genome shotgun (WGS) entry which is preliminary data.</text>
</comment>
<evidence type="ECO:0000256" key="1">
    <source>
        <dbReference type="ARBA" id="ARBA00006722"/>
    </source>
</evidence>
<feature type="chain" id="PRO_5039893727" description="Defensin-like protein" evidence="6">
    <location>
        <begin position="27"/>
        <end position="84"/>
    </location>
</feature>
<accession>A0A9J5X3S5</accession>
<evidence type="ECO:0000256" key="2">
    <source>
        <dbReference type="ARBA" id="ARBA00022529"/>
    </source>
</evidence>
<keyword evidence="8" id="KW-1185">Reference proteome</keyword>
<organism evidence="7 8">
    <name type="scientific">Solanum commersonii</name>
    <name type="common">Commerson's wild potato</name>
    <name type="synonym">Commerson's nightshade</name>
    <dbReference type="NCBI Taxonomy" id="4109"/>
    <lineage>
        <taxon>Eukaryota</taxon>
        <taxon>Viridiplantae</taxon>
        <taxon>Streptophyta</taxon>
        <taxon>Embryophyta</taxon>
        <taxon>Tracheophyta</taxon>
        <taxon>Spermatophyta</taxon>
        <taxon>Magnoliopsida</taxon>
        <taxon>eudicotyledons</taxon>
        <taxon>Gunneridae</taxon>
        <taxon>Pentapetalae</taxon>
        <taxon>asterids</taxon>
        <taxon>lamiids</taxon>
        <taxon>Solanales</taxon>
        <taxon>Solanaceae</taxon>
        <taxon>Solanoideae</taxon>
        <taxon>Solaneae</taxon>
        <taxon>Solanum</taxon>
    </lineage>
</organism>
<reference evidence="7 8" key="1">
    <citation type="submission" date="2020-09" db="EMBL/GenBank/DDBJ databases">
        <title>De no assembly of potato wild relative species, Solanum commersonii.</title>
        <authorList>
            <person name="Cho K."/>
        </authorList>
    </citation>
    <scope>NUCLEOTIDE SEQUENCE [LARGE SCALE GENOMIC DNA]</scope>
    <source>
        <strain evidence="7">LZ3.2</strain>
        <tissue evidence="7">Leaf</tissue>
    </source>
</reference>
<comment type="similarity">
    <text evidence="1">Belongs to the DEFL family.</text>
</comment>
<dbReference type="Proteomes" id="UP000824120">
    <property type="component" value="Chromosome 10"/>
</dbReference>
<dbReference type="InterPro" id="IPR010851">
    <property type="entry name" value="DEFL"/>
</dbReference>
<evidence type="ECO:0000256" key="3">
    <source>
        <dbReference type="ARBA" id="ARBA00022577"/>
    </source>
</evidence>
<gene>
    <name evidence="7" type="ORF">H5410_052696</name>
</gene>
<keyword evidence="6" id="KW-0732">Signal</keyword>